<evidence type="ECO:0000313" key="1">
    <source>
        <dbReference type="EMBL" id="OQS06642.1"/>
    </source>
</evidence>
<name>A0A1W0A8L7_9STRA</name>
<dbReference type="EMBL" id="JNBS01000319">
    <property type="protein sequence ID" value="OQS06642.1"/>
    <property type="molecule type" value="Genomic_DNA"/>
</dbReference>
<comment type="caution">
    <text evidence="1">The sequence shown here is derived from an EMBL/GenBank/DDBJ whole genome shotgun (WGS) entry which is preliminary data.</text>
</comment>
<dbReference type="Proteomes" id="UP000243217">
    <property type="component" value="Unassembled WGS sequence"/>
</dbReference>
<dbReference type="OrthoDB" id="74230at2759"/>
<proteinExistence type="predicted"/>
<gene>
    <name evidence="1" type="ORF">THRCLA_20326</name>
</gene>
<dbReference type="AlphaFoldDB" id="A0A1W0A8L7"/>
<protein>
    <submittedName>
        <fullName evidence="1">Uncharacterized protein</fullName>
    </submittedName>
</protein>
<keyword evidence="2" id="KW-1185">Reference proteome</keyword>
<reference evidence="1 2" key="1">
    <citation type="journal article" date="2014" name="Genome Biol. Evol.">
        <title>The secreted proteins of Achlya hypogyna and Thraustotheca clavata identify the ancestral oomycete secretome and reveal gene acquisitions by horizontal gene transfer.</title>
        <authorList>
            <person name="Misner I."/>
            <person name="Blouin N."/>
            <person name="Leonard G."/>
            <person name="Richards T.A."/>
            <person name="Lane C.E."/>
        </authorList>
    </citation>
    <scope>NUCLEOTIDE SEQUENCE [LARGE SCALE GENOMIC DNA]</scope>
    <source>
        <strain evidence="1 2">ATCC 34112</strain>
    </source>
</reference>
<organism evidence="1 2">
    <name type="scientific">Thraustotheca clavata</name>
    <dbReference type="NCBI Taxonomy" id="74557"/>
    <lineage>
        <taxon>Eukaryota</taxon>
        <taxon>Sar</taxon>
        <taxon>Stramenopiles</taxon>
        <taxon>Oomycota</taxon>
        <taxon>Saprolegniomycetes</taxon>
        <taxon>Saprolegniales</taxon>
        <taxon>Achlyaceae</taxon>
        <taxon>Thraustotheca</taxon>
    </lineage>
</organism>
<evidence type="ECO:0000313" key="2">
    <source>
        <dbReference type="Proteomes" id="UP000243217"/>
    </source>
</evidence>
<accession>A0A1W0A8L7</accession>
<sequence>MLCLQDTTLDTFGQPSKSKEAWNHLFLVNPHNLHHLHTIVKQAIADTPVVPLPECYTYAKTPYSLVGGKQIPFIPLQVRRAKARRRAKHRLIQTIKEVDEDSVKIHKRKVNNGFGKSLQGPVMAVPGLGCYL</sequence>